<dbReference type="AlphaFoldDB" id="A0A0C9T1F5"/>
<dbReference type="EMBL" id="KN819453">
    <property type="protein sequence ID" value="KIJ09540.1"/>
    <property type="molecule type" value="Genomic_DNA"/>
</dbReference>
<proteinExistence type="predicted"/>
<sequence length="256" mass="29282">MLDNGRLLTSKLLLRYLPQLDDVDEDKASKLLFPDDPQDVPRAVELIRAIIRLAEIDPTQPPHTHPGMIPDVDTVIDFEAIKMLAHILHHLLEPFVNPTLSLSQQVSYISTCSHLIFCQYRLNRVAFLPNQLYYDIMTALKNIVFCIAKQLRLDPASNFSLLDVGTDPIEVLFALVRMCGGHNNSINYKQGIDRLRSACDVHGVYSRSPDLHRGHRRLNMTRSEHVDHINREMWQGDTIVRNCNLQTAWLDGRNKA</sequence>
<name>A0A0C9T1F5_PAXIN</name>
<dbReference type="Proteomes" id="UP000053647">
    <property type="component" value="Unassembled WGS sequence"/>
</dbReference>
<organism evidence="1 2">
    <name type="scientific">Paxillus involutus ATCC 200175</name>
    <dbReference type="NCBI Taxonomy" id="664439"/>
    <lineage>
        <taxon>Eukaryota</taxon>
        <taxon>Fungi</taxon>
        <taxon>Dikarya</taxon>
        <taxon>Basidiomycota</taxon>
        <taxon>Agaricomycotina</taxon>
        <taxon>Agaricomycetes</taxon>
        <taxon>Agaricomycetidae</taxon>
        <taxon>Boletales</taxon>
        <taxon>Paxilineae</taxon>
        <taxon>Paxillaceae</taxon>
        <taxon>Paxillus</taxon>
    </lineage>
</organism>
<dbReference type="HOGENOM" id="CLU_091937_0_0_1"/>
<keyword evidence="2" id="KW-1185">Reference proteome</keyword>
<evidence type="ECO:0000313" key="2">
    <source>
        <dbReference type="Proteomes" id="UP000053647"/>
    </source>
</evidence>
<feature type="non-terminal residue" evidence="1">
    <location>
        <position position="256"/>
    </location>
</feature>
<reference evidence="2" key="2">
    <citation type="submission" date="2015-01" db="EMBL/GenBank/DDBJ databases">
        <title>Evolutionary Origins and Diversification of the Mycorrhizal Mutualists.</title>
        <authorList>
            <consortium name="DOE Joint Genome Institute"/>
            <consortium name="Mycorrhizal Genomics Consortium"/>
            <person name="Kohler A."/>
            <person name="Kuo A."/>
            <person name="Nagy L.G."/>
            <person name="Floudas D."/>
            <person name="Copeland A."/>
            <person name="Barry K.W."/>
            <person name="Cichocki N."/>
            <person name="Veneault-Fourrey C."/>
            <person name="LaButti K."/>
            <person name="Lindquist E.A."/>
            <person name="Lipzen A."/>
            <person name="Lundell T."/>
            <person name="Morin E."/>
            <person name="Murat C."/>
            <person name="Riley R."/>
            <person name="Ohm R."/>
            <person name="Sun H."/>
            <person name="Tunlid A."/>
            <person name="Henrissat B."/>
            <person name="Grigoriev I.V."/>
            <person name="Hibbett D.S."/>
            <person name="Martin F."/>
        </authorList>
    </citation>
    <scope>NUCLEOTIDE SEQUENCE [LARGE SCALE GENOMIC DNA]</scope>
    <source>
        <strain evidence="2">ATCC 200175</strain>
    </source>
</reference>
<reference evidence="1 2" key="1">
    <citation type="submission" date="2014-06" db="EMBL/GenBank/DDBJ databases">
        <authorList>
            <consortium name="DOE Joint Genome Institute"/>
            <person name="Kuo A."/>
            <person name="Kohler A."/>
            <person name="Nagy L.G."/>
            <person name="Floudas D."/>
            <person name="Copeland A."/>
            <person name="Barry K.W."/>
            <person name="Cichocki N."/>
            <person name="Veneault-Fourrey C."/>
            <person name="LaButti K."/>
            <person name="Lindquist E.A."/>
            <person name="Lipzen A."/>
            <person name="Lundell T."/>
            <person name="Morin E."/>
            <person name="Murat C."/>
            <person name="Sun H."/>
            <person name="Tunlid A."/>
            <person name="Henrissat B."/>
            <person name="Grigoriev I.V."/>
            <person name="Hibbett D.S."/>
            <person name="Martin F."/>
            <person name="Nordberg H.P."/>
            <person name="Cantor M.N."/>
            <person name="Hua S.X."/>
        </authorList>
    </citation>
    <scope>NUCLEOTIDE SEQUENCE [LARGE SCALE GENOMIC DNA]</scope>
    <source>
        <strain evidence="1 2">ATCC 200175</strain>
    </source>
</reference>
<protein>
    <submittedName>
        <fullName evidence="1">Unplaced genomic scaffold PAXINscaffold_131, whole genome shotgun sequence</fullName>
    </submittedName>
</protein>
<dbReference type="OrthoDB" id="2691851at2759"/>
<accession>A0A0C9T1F5</accession>
<evidence type="ECO:0000313" key="1">
    <source>
        <dbReference type="EMBL" id="KIJ09540.1"/>
    </source>
</evidence>
<gene>
    <name evidence="1" type="ORF">PAXINDRAFT_87332</name>
</gene>